<comment type="similarity">
    <text evidence="2 3">Belongs to the small heat shock protein (HSP20) family.</text>
</comment>
<evidence type="ECO:0000256" key="2">
    <source>
        <dbReference type="PROSITE-ProRule" id="PRU00285"/>
    </source>
</evidence>
<comment type="caution">
    <text evidence="6">The sequence shown here is derived from an EMBL/GenBank/DDBJ whole genome shotgun (WGS) entry which is preliminary data.</text>
</comment>
<dbReference type="AlphaFoldDB" id="A0A507CHF3"/>
<feature type="domain" description="SHSP" evidence="5">
    <location>
        <begin position="50"/>
        <end position="190"/>
    </location>
</feature>
<dbReference type="SUPFAM" id="SSF49764">
    <property type="entry name" value="HSP20-like chaperones"/>
    <property type="match status" value="1"/>
</dbReference>
<keyword evidence="7" id="KW-1185">Reference proteome</keyword>
<accession>A0A507CHF3</accession>
<evidence type="ECO:0000313" key="7">
    <source>
        <dbReference type="Proteomes" id="UP000319731"/>
    </source>
</evidence>
<dbReference type="PROSITE" id="PS01031">
    <property type="entry name" value="SHSP"/>
    <property type="match status" value="1"/>
</dbReference>
<evidence type="ECO:0000256" key="3">
    <source>
        <dbReference type="RuleBase" id="RU003616"/>
    </source>
</evidence>
<dbReference type="InterPro" id="IPR008978">
    <property type="entry name" value="HSP20-like_chaperone"/>
</dbReference>
<dbReference type="Gene3D" id="2.60.40.790">
    <property type="match status" value="1"/>
</dbReference>
<dbReference type="InterPro" id="IPR002068">
    <property type="entry name" value="A-crystallin/Hsp20_dom"/>
</dbReference>
<reference evidence="6 7" key="1">
    <citation type="journal article" date="2019" name="Sci. Rep.">
        <title>Comparative genomics of chytrid fungi reveal insights into the obligate biotrophic and pathogenic lifestyle of Synchytrium endobioticum.</title>
        <authorList>
            <person name="van de Vossenberg B.T.L.H."/>
            <person name="Warris S."/>
            <person name="Nguyen H.D.T."/>
            <person name="van Gent-Pelzer M.P.E."/>
            <person name="Joly D.L."/>
            <person name="van de Geest H.C."/>
            <person name="Bonants P.J.M."/>
            <person name="Smith D.S."/>
            <person name="Levesque C.A."/>
            <person name="van der Lee T.A.J."/>
        </authorList>
    </citation>
    <scope>NUCLEOTIDE SEQUENCE [LARGE SCALE GENOMIC DNA]</scope>
    <source>
        <strain evidence="6 7">JEL517</strain>
    </source>
</reference>
<dbReference type="InterPro" id="IPR031107">
    <property type="entry name" value="Small_HSP"/>
</dbReference>
<dbReference type="Pfam" id="PF00011">
    <property type="entry name" value="HSP20"/>
    <property type="match status" value="1"/>
</dbReference>
<dbReference type="GeneID" id="42002008"/>
<name>A0A507CHF3_9FUNG</name>
<proteinExistence type="inferred from homology"/>
<dbReference type="CDD" id="cd06464">
    <property type="entry name" value="ACD_sHsps-like"/>
    <property type="match status" value="1"/>
</dbReference>
<organism evidence="6 7">
    <name type="scientific">Synchytrium microbalum</name>
    <dbReference type="NCBI Taxonomy" id="1806994"/>
    <lineage>
        <taxon>Eukaryota</taxon>
        <taxon>Fungi</taxon>
        <taxon>Fungi incertae sedis</taxon>
        <taxon>Chytridiomycota</taxon>
        <taxon>Chytridiomycota incertae sedis</taxon>
        <taxon>Chytridiomycetes</taxon>
        <taxon>Synchytriales</taxon>
        <taxon>Synchytriaceae</taxon>
        <taxon>Synchytrium</taxon>
    </lineage>
</organism>
<dbReference type="STRING" id="1806994.A0A507CHF3"/>
<dbReference type="EMBL" id="QEAO01000003">
    <property type="protein sequence ID" value="TPX37003.1"/>
    <property type="molecule type" value="Genomic_DNA"/>
</dbReference>
<evidence type="ECO:0000259" key="5">
    <source>
        <dbReference type="PROSITE" id="PS01031"/>
    </source>
</evidence>
<dbReference type="PANTHER" id="PTHR11527">
    <property type="entry name" value="HEAT-SHOCK PROTEIN 20 FAMILY MEMBER"/>
    <property type="match status" value="1"/>
</dbReference>
<keyword evidence="1" id="KW-0346">Stress response</keyword>
<evidence type="ECO:0000256" key="1">
    <source>
        <dbReference type="ARBA" id="ARBA00023016"/>
    </source>
</evidence>
<dbReference type="OrthoDB" id="1431247at2759"/>
<protein>
    <recommendedName>
        <fullName evidence="5">SHSP domain-containing protein</fullName>
    </recommendedName>
</protein>
<feature type="region of interest" description="Disordered" evidence="4">
    <location>
        <begin position="97"/>
        <end position="138"/>
    </location>
</feature>
<dbReference type="Proteomes" id="UP000319731">
    <property type="component" value="Unassembled WGS sequence"/>
</dbReference>
<evidence type="ECO:0000256" key="4">
    <source>
        <dbReference type="SAM" id="MobiDB-lite"/>
    </source>
</evidence>
<gene>
    <name evidence="6" type="ORF">SmJEL517_g00782</name>
</gene>
<dbReference type="RefSeq" id="XP_031027074.1">
    <property type="nucleotide sequence ID" value="XM_031166711.1"/>
</dbReference>
<sequence>MSLISRLFPEVRSALSRSHRPTASHLGQMQSVFDDPFFRDPFALAPSFLTRDFPRQPAVDVRESDKEYEIVAEVPGLKKENLSLEVVNDNTLTIGGHYGTESTSSGPGVVEGSTDKAEATKKGTGGEVMSSDSSRDTIWSSERMQGSFRRMFSFPHHIDPSKVTANLKDGILQVKVPKEESKRAKIEVHE</sequence>
<evidence type="ECO:0000313" key="6">
    <source>
        <dbReference type="EMBL" id="TPX37003.1"/>
    </source>
</evidence>